<dbReference type="AlphaFoldDB" id="K9UQ95"/>
<dbReference type="Proteomes" id="UP000010366">
    <property type="component" value="Plasmid pCHA6605.01"/>
</dbReference>
<proteinExistence type="predicted"/>
<keyword evidence="2" id="KW-1185">Reference proteome</keyword>
<reference evidence="1 2" key="1">
    <citation type="submission" date="2012-05" db="EMBL/GenBank/DDBJ databases">
        <title>Noncontiguous Finished plasmid 1 of genome of Chamaesiphon sp. PCC 6605.</title>
        <authorList>
            <consortium name="US DOE Joint Genome Institute"/>
            <person name="Gugger M."/>
            <person name="Coursin T."/>
            <person name="Rippka R."/>
            <person name="Tandeau De Marsac N."/>
            <person name="Huntemann M."/>
            <person name="Wei C.-L."/>
            <person name="Han J."/>
            <person name="Detter J.C."/>
            <person name="Han C."/>
            <person name="Tapia R."/>
            <person name="Chen A."/>
            <person name="Kyrpides N."/>
            <person name="Mavromatis K."/>
            <person name="Markowitz V."/>
            <person name="Szeto E."/>
            <person name="Ivanova N."/>
            <person name="Pagani I."/>
            <person name="Pati A."/>
            <person name="Goodwin L."/>
            <person name="Nordberg H.P."/>
            <person name="Cantor M.N."/>
            <person name="Hua S.X."/>
            <person name="Woyke T."/>
            <person name="Kerfeld C.A."/>
        </authorList>
    </citation>
    <scope>NUCLEOTIDE SEQUENCE [LARGE SCALE GENOMIC DNA]</scope>
    <source>
        <strain evidence="2">ATCC 27169 / PCC 6605</strain>
        <plasmid evidence="2">Plasmid pCHA6605.01</plasmid>
    </source>
</reference>
<dbReference type="RefSeq" id="WP_015328729.1">
    <property type="nucleotide sequence ID" value="NC_020053.1"/>
</dbReference>
<protein>
    <submittedName>
        <fullName evidence="1">Uncharacterized protein</fullName>
    </submittedName>
</protein>
<dbReference type="HOGENOM" id="CLU_3267580_0_0_3"/>
<keyword evidence="1" id="KW-0614">Plasmid</keyword>
<accession>K9UQ95</accession>
<dbReference type="KEGG" id="cmp:Cha6605_5993"/>
<evidence type="ECO:0000313" key="2">
    <source>
        <dbReference type="Proteomes" id="UP000010366"/>
    </source>
</evidence>
<gene>
    <name evidence="1" type="ORF">Cha6605_5993</name>
</gene>
<sequence length="40" mass="4813">MFDLVTSAYHHFICLRSGEFECRQFSVAEAILEVYYEFFI</sequence>
<dbReference type="EMBL" id="CP003601">
    <property type="protein sequence ID" value="AFY96838.1"/>
    <property type="molecule type" value="Genomic_DNA"/>
</dbReference>
<geneLocation type="plasmid" evidence="1 2">
    <name>pCHA6605.01</name>
</geneLocation>
<organism evidence="1 2">
    <name type="scientific">Chamaesiphon minutus (strain ATCC 27169 / PCC 6605)</name>
    <dbReference type="NCBI Taxonomy" id="1173020"/>
    <lineage>
        <taxon>Bacteria</taxon>
        <taxon>Bacillati</taxon>
        <taxon>Cyanobacteriota</taxon>
        <taxon>Cyanophyceae</taxon>
        <taxon>Gomontiellales</taxon>
        <taxon>Chamaesiphonaceae</taxon>
        <taxon>Chamaesiphon</taxon>
    </lineage>
</organism>
<evidence type="ECO:0000313" key="1">
    <source>
        <dbReference type="EMBL" id="AFY96838.1"/>
    </source>
</evidence>
<name>K9UQ95_CHAP6</name>